<name>A0A9D7E235_9PROT</name>
<dbReference type="EMBL" id="JADJEV010000002">
    <property type="protein sequence ID" value="MBK6972282.1"/>
    <property type="molecule type" value="Genomic_DNA"/>
</dbReference>
<accession>A0A9D7E235</accession>
<evidence type="ECO:0000313" key="2">
    <source>
        <dbReference type="Proteomes" id="UP000807785"/>
    </source>
</evidence>
<gene>
    <name evidence="1" type="ORF">IPH26_04765</name>
</gene>
<organism evidence="1 2">
    <name type="scientific">Candidatus Methylophosphatis roskildensis</name>
    <dbReference type="NCBI Taxonomy" id="2899263"/>
    <lineage>
        <taxon>Bacteria</taxon>
        <taxon>Pseudomonadati</taxon>
        <taxon>Pseudomonadota</taxon>
        <taxon>Betaproteobacteria</taxon>
        <taxon>Nitrosomonadales</taxon>
        <taxon>Sterolibacteriaceae</taxon>
        <taxon>Candidatus Methylophosphatis</taxon>
    </lineage>
</organism>
<protein>
    <submittedName>
        <fullName evidence="1">Uncharacterized protein</fullName>
    </submittedName>
</protein>
<dbReference type="Proteomes" id="UP000807785">
    <property type="component" value="Unassembled WGS sequence"/>
</dbReference>
<proteinExistence type="predicted"/>
<reference evidence="1" key="1">
    <citation type="submission" date="2020-10" db="EMBL/GenBank/DDBJ databases">
        <title>Connecting structure to function with the recovery of over 1000 high-quality activated sludge metagenome-assembled genomes encoding full-length rRNA genes using long-read sequencing.</title>
        <authorList>
            <person name="Singleton C.M."/>
            <person name="Petriglieri F."/>
            <person name="Kristensen J.M."/>
            <person name="Kirkegaard R.H."/>
            <person name="Michaelsen T.Y."/>
            <person name="Andersen M.H."/>
            <person name="Karst S.M."/>
            <person name="Dueholm M.S."/>
            <person name="Nielsen P.H."/>
            <person name="Albertsen M."/>
        </authorList>
    </citation>
    <scope>NUCLEOTIDE SEQUENCE</scope>
    <source>
        <strain evidence="1">Bjer_18-Q3-R1-45_BAT3C.347</strain>
    </source>
</reference>
<comment type="caution">
    <text evidence="1">The sequence shown here is derived from an EMBL/GenBank/DDBJ whole genome shotgun (WGS) entry which is preliminary data.</text>
</comment>
<sequence>MQIVTGTVVGGKIVLEGASLPEGTAVTVLAKDSEAAVRLSPSLQAEFEEALDEADREEGIAGEELLERLKKYG</sequence>
<evidence type="ECO:0000313" key="1">
    <source>
        <dbReference type="EMBL" id="MBK6972282.1"/>
    </source>
</evidence>
<dbReference type="AlphaFoldDB" id="A0A9D7E235"/>